<keyword evidence="1" id="KW-0732">Signal</keyword>
<proteinExistence type="predicted"/>
<evidence type="ECO:0000313" key="4">
    <source>
        <dbReference type="Proteomes" id="UP000037395"/>
    </source>
</evidence>
<name>A0A1E7N1C8_KITAU</name>
<evidence type="ECO:0000256" key="1">
    <source>
        <dbReference type="SAM" id="SignalP"/>
    </source>
</evidence>
<organism evidence="3 4">
    <name type="scientific">Kitasatospora aureofaciens</name>
    <name type="common">Streptomyces aureofaciens</name>
    <dbReference type="NCBI Taxonomy" id="1894"/>
    <lineage>
        <taxon>Bacteria</taxon>
        <taxon>Bacillati</taxon>
        <taxon>Actinomycetota</taxon>
        <taxon>Actinomycetes</taxon>
        <taxon>Kitasatosporales</taxon>
        <taxon>Streptomycetaceae</taxon>
        <taxon>Kitasatospora</taxon>
    </lineage>
</organism>
<dbReference type="Proteomes" id="UP000037395">
    <property type="component" value="Unassembled WGS sequence"/>
</dbReference>
<accession>A0A8H9LHY5</accession>
<evidence type="ECO:0000313" key="5">
    <source>
        <dbReference type="Proteomes" id="UP000610124"/>
    </source>
</evidence>
<accession>A0A1E7N1C8</accession>
<reference evidence="4" key="4">
    <citation type="submission" date="2016-08" db="EMBL/GenBank/DDBJ databases">
        <title>Sequencing, assembly and comparative genomics of S. aureofaciens ATCC 10762.</title>
        <authorList>
            <person name="Gradnigo J.S."/>
            <person name="Johnson N."/>
            <person name="Somerville G.A."/>
        </authorList>
    </citation>
    <scope>NUCLEOTIDE SEQUENCE [LARGE SCALE GENOMIC DNA]</scope>
    <source>
        <strain evidence="4">ATCC 10762 / DSM 40127 / CCM 3239 / JCM 4008 / LMG 5968 / NBRC 12843 / NCIMB 8234 / A-377</strain>
    </source>
</reference>
<reference evidence="2" key="5">
    <citation type="submission" date="2020-09" db="EMBL/GenBank/DDBJ databases">
        <authorList>
            <person name="Sun Q."/>
            <person name="Ohkuma M."/>
        </authorList>
    </citation>
    <scope>NUCLEOTIDE SEQUENCE</scope>
    <source>
        <strain evidence="2">JCM 4434</strain>
    </source>
</reference>
<evidence type="ECO:0000313" key="3">
    <source>
        <dbReference type="EMBL" id="OEV34498.1"/>
    </source>
</evidence>
<keyword evidence="4" id="KW-1185">Reference proteome</keyword>
<reference evidence="3" key="3">
    <citation type="submission" date="2016-08" db="EMBL/GenBank/DDBJ databases">
        <title>Sequencing, Assembly and Comparative Genomics of S. aureofaciens ATCC 10762.</title>
        <authorList>
            <person name="Gradnigo J.S."/>
            <person name="Johnson N."/>
            <person name="Somerville G.A."/>
        </authorList>
    </citation>
    <scope>NUCLEOTIDE SEQUENCE [LARGE SCALE GENOMIC DNA]</scope>
    <source>
        <strain evidence="3">ATCC 10762</strain>
    </source>
</reference>
<dbReference type="GeneID" id="97483653"/>
<dbReference type="Proteomes" id="UP000610124">
    <property type="component" value="Unassembled WGS sequence"/>
</dbReference>
<dbReference type="InterPro" id="IPR046198">
    <property type="entry name" value="DUF6230"/>
</dbReference>
<sequence length="206" mass="21736">MSQRFGRTRWKRFAVVLLPSLAATAALVAGMAENALAASFLISGEEFKVSAEELHGEGFSLYGTVDLTREHDPVPVMVTGFESATIHGLCQSAVFPIPVLGTFTLRLTGDKRAATAKGFFIDAKHLAADQSSSHHLDIGVAAGALTKGEISQGDRDSRFFNPNSPAQQASSINLTDVRVTAVAVAAGSFDVPGLGVSLVRGRDECF</sequence>
<dbReference type="OrthoDB" id="4238587at2"/>
<dbReference type="Pfam" id="PF19741">
    <property type="entry name" value="DUF6230"/>
    <property type="match status" value="1"/>
</dbReference>
<dbReference type="EMBL" id="BMUB01000001">
    <property type="protein sequence ID" value="GGU57213.1"/>
    <property type="molecule type" value="Genomic_DNA"/>
</dbReference>
<feature type="chain" id="PRO_5044058291" evidence="1">
    <location>
        <begin position="38"/>
        <end position="206"/>
    </location>
</feature>
<reference evidence="2 5" key="1">
    <citation type="journal article" date="2014" name="Int. J. Syst. Evol. Microbiol.">
        <title>Complete genome sequence of Corynebacterium casei LMG S-19264T (=DSM 44701T), isolated from a smear-ripened cheese.</title>
        <authorList>
            <consortium name="US DOE Joint Genome Institute (JGI-PGF)"/>
            <person name="Walter F."/>
            <person name="Albersmeier A."/>
            <person name="Kalinowski J."/>
            <person name="Ruckert C."/>
        </authorList>
    </citation>
    <scope>NUCLEOTIDE SEQUENCE [LARGE SCALE GENOMIC DNA]</scope>
    <source>
        <strain evidence="2 5">JCM 4434</strain>
    </source>
</reference>
<evidence type="ECO:0000313" key="2">
    <source>
        <dbReference type="EMBL" id="GGU57213.1"/>
    </source>
</evidence>
<dbReference type="RefSeq" id="WP_030279049.1">
    <property type="nucleotide sequence ID" value="NZ_BMUB01000001.1"/>
</dbReference>
<comment type="caution">
    <text evidence="3">The sequence shown here is derived from an EMBL/GenBank/DDBJ whole genome shotgun (WGS) entry which is preliminary data.</text>
</comment>
<feature type="signal peptide" evidence="1">
    <location>
        <begin position="1"/>
        <end position="37"/>
    </location>
</feature>
<dbReference type="EMBL" id="JPRF03000045">
    <property type="protein sequence ID" value="OEV34498.1"/>
    <property type="molecule type" value="Genomic_DNA"/>
</dbReference>
<gene>
    <name evidence="2" type="ORF">GCM10010502_04640</name>
    <name evidence="3" type="ORF">HS99_0035460</name>
</gene>
<reference evidence="3 4" key="2">
    <citation type="submission" date="2014-07" db="EMBL/GenBank/DDBJ databases">
        <authorList>
            <person name="Zhang J.E."/>
            <person name="Yang H."/>
            <person name="Guo J."/>
            <person name="Deng Z."/>
            <person name="Luo H."/>
            <person name="Luo M."/>
            <person name="Zhao B."/>
        </authorList>
    </citation>
    <scope>NUCLEOTIDE SEQUENCE [LARGE SCALE GENOMIC DNA]</scope>
    <source>
        <strain evidence="3">ATCC 10762</strain>
        <strain evidence="4">ATCC 10762 / DSM 40127 / CCM 3239 / JCM 4008 / LMG 5968 / NBRC 12843 / NCIMB 8234 / A-377</strain>
    </source>
</reference>
<protein>
    <submittedName>
        <fullName evidence="2">Cholesterol esterase</fullName>
    </submittedName>
</protein>
<dbReference type="AlphaFoldDB" id="A0A1E7N1C8"/>